<proteinExistence type="predicted"/>
<dbReference type="EMBL" id="BRXZ01000474">
    <property type="protein sequence ID" value="GMI12398.1"/>
    <property type="molecule type" value="Genomic_DNA"/>
</dbReference>
<accession>A0A9W7FI07</accession>
<gene>
    <name evidence="1" type="ORF">TrRE_jg5296</name>
</gene>
<dbReference type="AlphaFoldDB" id="A0A9W7FI07"/>
<evidence type="ECO:0000313" key="1">
    <source>
        <dbReference type="EMBL" id="GMI12398.1"/>
    </source>
</evidence>
<name>A0A9W7FI07_9STRA</name>
<dbReference type="OrthoDB" id="421671at2759"/>
<dbReference type="PANTHER" id="PTHR33835">
    <property type="entry name" value="YALI0C07656P"/>
    <property type="match status" value="1"/>
</dbReference>
<feature type="non-terminal residue" evidence="1">
    <location>
        <position position="71"/>
    </location>
</feature>
<dbReference type="InterPro" id="IPR025638">
    <property type="entry name" value="DUF4336"/>
</dbReference>
<organism evidence="1 2">
    <name type="scientific">Triparma retinervis</name>
    <dbReference type="NCBI Taxonomy" id="2557542"/>
    <lineage>
        <taxon>Eukaryota</taxon>
        <taxon>Sar</taxon>
        <taxon>Stramenopiles</taxon>
        <taxon>Ochrophyta</taxon>
        <taxon>Bolidophyceae</taxon>
        <taxon>Parmales</taxon>
        <taxon>Triparmaceae</taxon>
        <taxon>Triparma</taxon>
    </lineage>
</organism>
<dbReference type="Pfam" id="PF14234">
    <property type="entry name" value="DUF4336"/>
    <property type="match status" value="1"/>
</dbReference>
<keyword evidence="2" id="KW-1185">Reference proteome</keyword>
<protein>
    <submittedName>
        <fullName evidence="1">Uncharacterized protein</fullName>
    </submittedName>
</protein>
<reference evidence="1" key="1">
    <citation type="submission" date="2022-07" db="EMBL/GenBank/DDBJ databases">
        <title>Genome analysis of Parmales, a sister group of diatoms, reveals the evolutionary specialization of diatoms from phago-mixotrophs to photoautotrophs.</title>
        <authorList>
            <person name="Ban H."/>
            <person name="Sato S."/>
            <person name="Yoshikawa S."/>
            <person name="Kazumasa Y."/>
            <person name="Nakamura Y."/>
            <person name="Ichinomiya M."/>
            <person name="Saitoh K."/>
            <person name="Sato N."/>
            <person name="Blanc-Mathieu R."/>
            <person name="Endo H."/>
            <person name="Kuwata A."/>
            <person name="Ogata H."/>
        </authorList>
    </citation>
    <scope>NUCLEOTIDE SEQUENCE</scope>
</reference>
<dbReference type="PANTHER" id="PTHR33835:SF2">
    <property type="entry name" value="LYSINE-TRNA LIGASE"/>
    <property type="match status" value="1"/>
</dbReference>
<dbReference type="Proteomes" id="UP001165082">
    <property type="component" value="Unassembled WGS sequence"/>
</dbReference>
<comment type="caution">
    <text evidence="1">The sequence shown here is derived from an EMBL/GenBank/DDBJ whole genome shotgun (WGS) entry which is preliminary data.</text>
</comment>
<sequence length="71" mass="7743">MTVISLSTGGLLIYNPLACTQELQDLLAPIIKDHGDPRYIVLGTVALEHKVYAGVFAQNYPKADVYLQPGQ</sequence>
<evidence type="ECO:0000313" key="2">
    <source>
        <dbReference type="Proteomes" id="UP001165082"/>
    </source>
</evidence>